<dbReference type="Pfam" id="PF04480">
    <property type="entry name" value="DUF559"/>
    <property type="match status" value="1"/>
</dbReference>
<keyword evidence="3" id="KW-1185">Reference proteome</keyword>
<evidence type="ECO:0000259" key="1">
    <source>
        <dbReference type="Pfam" id="PF04480"/>
    </source>
</evidence>
<dbReference type="PANTHER" id="PTHR38590">
    <property type="entry name" value="BLL0828 PROTEIN"/>
    <property type="match status" value="1"/>
</dbReference>
<accession>A0A918PRD4</accession>
<dbReference type="PANTHER" id="PTHR38590:SF1">
    <property type="entry name" value="BLL0828 PROTEIN"/>
    <property type="match status" value="1"/>
</dbReference>
<gene>
    <name evidence="2" type="ORF">GCM10011273_01430</name>
</gene>
<dbReference type="EMBL" id="BMZB01000001">
    <property type="protein sequence ID" value="GGZ20553.1"/>
    <property type="molecule type" value="Genomic_DNA"/>
</dbReference>
<protein>
    <recommendedName>
        <fullName evidence="1">DUF559 domain-containing protein</fullName>
    </recommendedName>
</protein>
<dbReference type="InterPro" id="IPR011335">
    <property type="entry name" value="Restrct_endonuc-II-like"/>
</dbReference>
<dbReference type="InterPro" id="IPR007569">
    <property type="entry name" value="DUF559"/>
</dbReference>
<evidence type="ECO:0000313" key="3">
    <source>
        <dbReference type="Proteomes" id="UP000662572"/>
    </source>
</evidence>
<dbReference type="InterPro" id="IPR047216">
    <property type="entry name" value="Endonuclease_DUF559_bact"/>
</dbReference>
<feature type="domain" description="DUF559" evidence="1">
    <location>
        <begin position="9"/>
        <end position="110"/>
    </location>
</feature>
<evidence type="ECO:0000313" key="2">
    <source>
        <dbReference type="EMBL" id="GGZ20553.1"/>
    </source>
</evidence>
<reference evidence="2" key="1">
    <citation type="journal article" date="2014" name="Int. J. Syst. Evol. Microbiol.">
        <title>Complete genome sequence of Corynebacterium casei LMG S-19264T (=DSM 44701T), isolated from a smear-ripened cheese.</title>
        <authorList>
            <consortium name="US DOE Joint Genome Institute (JGI-PGF)"/>
            <person name="Walter F."/>
            <person name="Albersmeier A."/>
            <person name="Kalinowski J."/>
            <person name="Ruckert C."/>
        </authorList>
    </citation>
    <scope>NUCLEOTIDE SEQUENCE</scope>
    <source>
        <strain evidence="2">KCTC 32296</strain>
    </source>
</reference>
<dbReference type="Gene3D" id="3.40.960.10">
    <property type="entry name" value="VSR Endonuclease"/>
    <property type="match status" value="1"/>
</dbReference>
<reference evidence="2" key="2">
    <citation type="submission" date="2020-09" db="EMBL/GenBank/DDBJ databases">
        <authorList>
            <person name="Sun Q."/>
            <person name="Kim S."/>
        </authorList>
    </citation>
    <scope>NUCLEOTIDE SEQUENCE</scope>
    <source>
        <strain evidence="2">KCTC 32296</strain>
    </source>
</reference>
<proteinExistence type="predicted"/>
<dbReference type="RefSeq" id="WP_189484463.1">
    <property type="nucleotide sequence ID" value="NZ_BMZB01000001.1"/>
</dbReference>
<organism evidence="2 3">
    <name type="scientific">Asticcacaulis endophyticus</name>
    <dbReference type="NCBI Taxonomy" id="1395890"/>
    <lineage>
        <taxon>Bacteria</taxon>
        <taxon>Pseudomonadati</taxon>
        <taxon>Pseudomonadota</taxon>
        <taxon>Alphaproteobacteria</taxon>
        <taxon>Caulobacterales</taxon>
        <taxon>Caulobacteraceae</taxon>
        <taxon>Asticcacaulis</taxon>
    </lineage>
</organism>
<name>A0A918PRD4_9CAUL</name>
<sequence>MRPQIKLPLARKLRREMTPPEVMIWSRLKGAPNSELRFRRQHPVGPYVLDFYCAKARLAIEIDGQIHGLAVVAHKDEQRDTWLRSQGIDVIRINAADVMADADAVAGIIWDSASARLQR</sequence>
<dbReference type="SUPFAM" id="SSF52980">
    <property type="entry name" value="Restriction endonuclease-like"/>
    <property type="match status" value="1"/>
</dbReference>
<dbReference type="AlphaFoldDB" id="A0A918PRD4"/>
<comment type="caution">
    <text evidence="2">The sequence shown here is derived from an EMBL/GenBank/DDBJ whole genome shotgun (WGS) entry which is preliminary data.</text>
</comment>
<dbReference type="Proteomes" id="UP000662572">
    <property type="component" value="Unassembled WGS sequence"/>
</dbReference>
<dbReference type="CDD" id="cd01038">
    <property type="entry name" value="Endonuclease_DUF559"/>
    <property type="match status" value="1"/>
</dbReference>